<feature type="transmembrane region" description="Helical" evidence="1">
    <location>
        <begin position="215"/>
        <end position="234"/>
    </location>
</feature>
<proteinExistence type="predicted"/>
<dbReference type="HOGENOM" id="CLU_637162_0_0_2"/>
<name>W8P2T3_9EURY</name>
<dbReference type="Proteomes" id="UP000019434">
    <property type="component" value="Chromosome"/>
</dbReference>
<dbReference type="KEGG" id="tnu:BD01_0074"/>
<dbReference type="STRING" id="195522.BD01_0074"/>
<sequence length="430" mass="48227">MVLATAIPPERYSGPGDRFIPTNGKFNKILHSLNATSLWNCTPKASMVVECRVYTEGELNGTLSFFKSLPHDSIVLYAGEGGSFNVILTEEKGFKEKLPKTCKPINQKATAITVSQTERKKLMEKLRALGELETVIKNPAEKAIVQERIIELEYALGIRGRENVCNITSVDVNILYPPKKSNVPLMVALWMGAGLAGLIGIVLVRRGRLRRVDYIPFVVFLTLSLFFLGVYTHYTFKERSEERGIKELTALNKTNATISPSPYFLAVYGALEWESDAKKFETLVKRFNLSVRVEIVGESILAEGTLPLNDLEAFKETTRTVGFYVGTWLNDTENYDEQIRKLERINRIIMAHLADISPESREVLSEIIEENRKAVQMLRAGKNLVFIQILVDSSHSPSPSDYHHISKVLSSLGALVGVSYLVASEDKRNR</sequence>
<reference evidence="2 3" key="1">
    <citation type="submission" date="2014-02" db="EMBL/GenBank/DDBJ databases">
        <title>Genome Sequence of an Hyperthermophilic Archaeon, Thermococcus nautili 30-1, producing viral vesicles.</title>
        <authorList>
            <person name="Oberto J."/>
            <person name="Gaudin M."/>
            <person name="Cossu M."/>
            <person name="Gorlas A."/>
            <person name="Slesarev A."/>
            <person name="Marguet E."/>
            <person name="Forterre P."/>
        </authorList>
    </citation>
    <scope>NUCLEOTIDE SEQUENCE [LARGE SCALE GENOMIC DNA]</scope>
    <source>
        <strain evidence="2 3">30-1</strain>
    </source>
</reference>
<evidence type="ECO:0000313" key="2">
    <source>
        <dbReference type="EMBL" id="AHL21705.1"/>
    </source>
</evidence>
<protein>
    <submittedName>
        <fullName evidence="2">Uncharacterized protein</fullName>
    </submittedName>
</protein>
<dbReference type="AlphaFoldDB" id="W8P2T3"/>
<organism evidence="2 3">
    <name type="scientific">Thermococcus nautili</name>
    <dbReference type="NCBI Taxonomy" id="195522"/>
    <lineage>
        <taxon>Archaea</taxon>
        <taxon>Methanobacteriati</taxon>
        <taxon>Methanobacteriota</taxon>
        <taxon>Thermococci</taxon>
        <taxon>Thermococcales</taxon>
        <taxon>Thermococcaceae</taxon>
        <taxon>Thermococcus</taxon>
    </lineage>
</organism>
<keyword evidence="1" id="KW-0472">Membrane</keyword>
<dbReference type="EMBL" id="CP007264">
    <property type="protein sequence ID" value="AHL21705.1"/>
    <property type="molecule type" value="Genomic_DNA"/>
</dbReference>
<accession>W8P2T3</accession>
<evidence type="ECO:0000256" key="1">
    <source>
        <dbReference type="SAM" id="Phobius"/>
    </source>
</evidence>
<keyword evidence="1" id="KW-0812">Transmembrane</keyword>
<keyword evidence="1" id="KW-1133">Transmembrane helix</keyword>
<feature type="transmembrane region" description="Helical" evidence="1">
    <location>
        <begin position="183"/>
        <end position="203"/>
    </location>
</feature>
<keyword evidence="3" id="KW-1185">Reference proteome</keyword>
<gene>
    <name evidence="2" type="ORF">BD01_0074</name>
</gene>
<evidence type="ECO:0000313" key="3">
    <source>
        <dbReference type="Proteomes" id="UP000019434"/>
    </source>
</evidence>